<feature type="chain" id="PRO_5026800312" description="Carboxypeptidase regulatory-like domain-containing protein" evidence="1">
    <location>
        <begin position="22"/>
        <end position="201"/>
    </location>
</feature>
<feature type="signal peptide" evidence="1">
    <location>
        <begin position="1"/>
        <end position="21"/>
    </location>
</feature>
<accession>A0A6N6RDV8</accession>
<dbReference type="EMBL" id="WBVO01000010">
    <property type="protein sequence ID" value="KAB2807671.1"/>
    <property type="molecule type" value="Genomic_DNA"/>
</dbReference>
<dbReference type="SUPFAM" id="SSF49464">
    <property type="entry name" value="Carboxypeptidase regulatory domain-like"/>
    <property type="match status" value="1"/>
</dbReference>
<dbReference type="RefSeq" id="WP_151668013.1">
    <property type="nucleotide sequence ID" value="NZ_WBVO01000010.1"/>
</dbReference>
<protein>
    <recommendedName>
        <fullName evidence="4">Carboxypeptidase regulatory-like domain-containing protein</fullName>
    </recommendedName>
</protein>
<evidence type="ECO:0000256" key="1">
    <source>
        <dbReference type="SAM" id="SignalP"/>
    </source>
</evidence>
<dbReference type="AlphaFoldDB" id="A0A6N6RDV8"/>
<proteinExistence type="predicted"/>
<evidence type="ECO:0000313" key="3">
    <source>
        <dbReference type="Proteomes" id="UP000468650"/>
    </source>
</evidence>
<dbReference type="InterPro" id="IPR008969">
    <property type="entry name" value="CarboxyPept-like_regulatory"/>
</dbReference>
<dbReference type="Gene3D" id="2.60.40.1120">
    <property type="entry name" value="Carboxypeptidase-like, regulatory domain"/>
    <property type="match status" value="1"/>
</dbReference>
<organism evidence="2 3">
    <name type="scientific">Phaeocystidibacter luteus</name>
    <dbReference type="NCBI Taxonomy" id="911197"/>
    <lineage>
        <taxon>Bacteria</taxon>
        <taxon>Pseudomonadati</taxon>
        <taxon>Bacteroidota</taxon>
        <taxon>Flavobacteriia</taxon>
        <taxon>Flavobacteriales</taxon>
        <taxon>Phaeocystidibacteraceae</taxon>
        <taxon>Phaeocystidibacter</taxon>
    </lineage>
</organism>
<comment type="caution">
    <text evidence="2">The sequence shown here is derived from an EMBL/GenBank/DDBJ whole genome shotgun (WGS) entry which is preliminary data.</text>
</comment>
<evidence type="ECO:0008006" key="4">
    <source>
        <dbReference type="Google" id="ProtNLM"/>
    </source>
</evidence>
<keyword evidence="1" id="KW-0732">Signal</keyword>
<dbReference type="PROSITE" id="PS51257">
    <property type="entry name" value="PROKAR_LIPOPROTEIN"/>
    <property type="match status" value="1"/>
</dbReference>
<reference evidence="2 3" key="1">
    <citation type="submission" date="2019-09" db="EMBL/GenBank/DDBJ databases">
        <title>Genomes of family Cryomorphaceae.</title>
        <authorList>
            <person name="Bowman J.P."/>
        </authorList>
    </citation>
    <scope>NUCLEOTIDE SEQUENCE [LARGE SCALE GENOMIC DNA]</scope>
    <source>
        <strain evidence="2 3">LMG 25704</strain>
    </source>
</reference>
<gene>
    <name evidence="2" type="ORF">F8C67_11565</name>
</gene>
<sequence>MKRILLLLFTLGLLASCNSDHVTTATGRVYIINTNIPIPGAKVKIAKRISSTFNVRYIDLDSTTTDSQGRFDLTVTQDVSKSHIVYAEKEGYFSMLLGSPNSNLNDDEANSINLYPVPQAWVKINYDQLDPNHGIHINRPSGTNRINGFTLINDTSVVSRIYGSMNEELSTFFYKNTTQIKHERIPVQTGIHDTVEVNIAF</sequence>
<name>A0A6N6RDV8_9FLAO</name>
<dbReference type="Proteomes" id="UP000468650">
    <property type="component" value="Unassembled WGS sequence"/>
</dbReference>
<evidence type="ECO:0000313" key="2">
    <source>
        <dbReference type="EMBL" id="KAB2807671.1"/>
    </source>
</evidence>
<keyword evidence="3" id="KW-1185">Reference proteome</keyword>